<dbReference type="InterPro" id="IPR036855">
    <property type="entry name" value="Znf_CCCH_sf"/>
</dbReference>
<feature type="domain" description="C3H1-type" evidence="6">
    <location>
        <begin position="90"/>
        <end position="117"/>
    </location>
</feature>
<evidence type="ECO:0000259" key="6">
    <source>
        <dbReference type="PROSITE" id="PS50103"/>
    </source>
</evidence>
<reference evidence="7" key="1">
    <citation type="journal article" date="2010" name="BMC Genomics">
        <title>An insight into the sialome of Glossina morsitans morsitans.</title>
        <authorList>
            <person name="Alves-Silva J."/>
            <person name="Ribeiro J.M."/>
            <person name="Van Den Abbeele J."/>
            <person name="Attardo G."/>
            <person name="Hao Z."/>
            <person name="Haines L.R."/>
            <person name="Soares M.B."/>
            <person name="Berriman M."/>
            <person name="Aksoy S."/>
            <person name="Lehane M.J."/>
        </authorList>
    </citation>
    <scope>NUCLEOTIDE SEQUENCE</scope>
    <source>
        <tissue evidence="7">Salivary gland</tissue>
    </source>
</reference>
<dbReference type="GO" id="GO:0008270">
    <property type="term" value="F:zinc ion binding"/>
    <property type="evidence" value="ECO:0007669"/>
    <property type="project" value="UniProtKB-KW"/>
</dbReference>
<feature type="region of interest" description="Disordered" evidence="5">
    <location>
        <begin position="1"/>
        <end position="27"/>
    </location>
</feature>
<evidence type="ECO:0000256" key="2">
    <source>
        <dbReference type="ARBA" id="ARBA00022771"/>
    </source>
</evidence>
<dbReference type="SUPFAM" id="SSF90229">
    <property type="entry name" value="CCCH zinc finger"/>
    <property type="match status" value="1"/>
</dbReference>
<reference evidence="7" key="2">
    <citation type="submission" date="2010-01" db="EMBL/GenBank/DDBJ databases">
        <authorList>
            <consortium name="International Glossina Genome Initiative"/>
            <person name="da Silva J."/>
            <person name="Ribeiro J.M.C."/>
            <person name="Abbeele J.V."/>
            <person name="Attardo G."/>
            <person name="Hao Z."/>
            <person name="Haines L.R."/>
            <person name="Soares M.B."/>
            <person name="Berriman M."/>
            <person name="Aksoy S."/>
            <person name="Lehane M.J."/>
        </authorList>
    </citation>
    <scope>NUCLEOTIDE SEQUENCE</scope>
    <source>
        <tissue evidence="7">Salivary gland</tissue>
    </source>
</reference>
<dbReference type="Pfam" id="PF18044">
    <property type="entry name" value="zf-CCCH_4"/>
    <property type="match status" value="1"/>
</dbReference>
<dbReference type="PROSITE" id="PS50103">
    <property type="entry name" value="ZF_C3H1"/>
    <property type="match status" value="1"/>
</dbReference>
<dbReference type="InterPro" id="IPR000571">
    <property type="entry name" value="Znf_CCCH"/>
</dbReference>
<proteinExistence type="evidence at transcript level"/>
<keyword evidence="3 4" id="KW-0862">Zinc</keyword>
<feature type="compositionally biased region" description="Polar residues" evidence="5">
    <location>
        <begin position="8"/>
        <end position="26"/>
    </location>
</feature>
<evidence type="ECO:0000256" key="3">
    <source>
        <dbReference type="ARBA" id="ARBA00022833"/>
    </source>
</evidence>
<dbReference type="Gene3D" id="4.10.1000.10">
    <property type="entry name" value="Zinc finger, CCCH-type"/>
    <property type="match status" value="1"/>
</dbReference>
<dbReference type="InterPro" id="IPR041367">
    <property type="entry name" value="Znf-CCCH_4"/>
</dbReference>
<dbReference type="AlphaFoldDB" id="D3TQJ4"/>
<organism evidence="7">
    <name type="scientific">Glossina morsitans morsitans</name>
    <name type="common">Savannah tsetse fly</name>
    <dbReference type="NCBI Taxonomy" id="37546"/>
    <lineage>
        <taxon>Eukaryota</taxon>
        <taxon>Metazoa</taxon>
        <taxon>Ecdysozoa</taxon>
        <taxon>Arthropoda</taxon>
        <taxon>Hexapoda</taxon>
        <taxon>Insecta</taxon>
        <taxon>Pterygota</taxon>
        <taxon>Neoptera</taxon>
        <taxon>Endopterygota</taxon>
        <taxon>Diptera</taxon>
        <taxon>Brachycera</taxon>
        <taxon>Muscomorpha</taxon>
        <taxon>Hippoboscoidea</taxon>
        <taxon>Glossinidae</taxon>
        <taxon>Glossina</taxon>
    </lineage>
</organism>
<keyword evidence="1 4" id="KW-0479">Metal-binding</keyword>
<name>D3TQJ4_GLOMM</name>
<sequence length="196" mass="22100">MLSLAADYQTSSSNGDDSDQEINYKSNNKELARTAKTKLLPSASDLLKSSSCRTQGEVFTNKFLEAERAGIDKLQKHVKMVESEDHITQKNGRKICWNNRRGRCRFGSKCKYAHESDLIVDESERRKPASSSPKNAVNAISKPACSIIMPEESNECGGKSKTRKRPGLSDSTESCKRIMKNYTYIKQQQNSYTKFK</sequence>
<accession>D3TQJ4</accession>
<evidence type="ECO:0000256" key="5">
    <source>
        <dbReference type="SAM" id="MobiDB-lite"/>
    </source>
</evidence>
<protein>
    <submittedName>
        <fullName evidence="7">Radiation-resistant</fullName>
    </submittedName>
</protein>
<evidence type="ECO:0000313" key="7">
    <source>
        <dbReference type="EMBL" id="ADD19972.1"/>
    </source>
</evidence>
<keyword evidence="2 4" id="KW-0863">Zinc-finger</keyword>
<dbReference type="EMBL" id="EZ423696">
    <property type="protein sequence ID" value="ADD19972.1"/>
    <property type="molecule type" value="mRNA"/>
</dbReference>
<feature type="region of interest" description="Disordered" evidence="5">
    <location>
        <begin position="151"/>
        <end position="172"/>
    </location>
</feature>
<evidence type="ECO:0000256" key="4">
    <source>
        <dbReference type="PROSITE-ProRule" id="PRU00723"/>
    </source>
</evidence>
<evidence type="ECO:0000256" key="1">
    <source>
        <dbReference type="ARBA" id="ARBA00022723"/>
    </source>
</evidence>
<feature type="zinc finger region" description="C3H1-type" evidence="4">
    <location>
        <begin position="90"/>
        <end position="117"/>
    </location>
</feature>